<accession>A0A246WR13</accession>
<proteinExistence type="predicted"/>
<keyword evidence="1" id="KW-0732">Signal</keyword>
<name>A0A246WR13_9BURK</name>
<reference evidence="2 3" key="1">
    <citation type="submission" date="2017-06" db="EMBL/GenBank/DDBJ databases">
        <title>Herbaspirillum phytohormonus sp. nov., isolated from the root nodule of Robinia pseudoacacia in lead-zinc mine.</title>
        <authorList>
            <person name="Fan M."/>
            <person name="Lin Y."/>
        </authorList>
    </citation>
    <scope>NUCLEOTIDE SEQUENCE [LARGE SCALE GENOMIC DNA]</scope>
    <source>
        <strain evidence="2 3">HZ10</strain>
    </source>
</reference>
<gene>
    <name evidence="2" type="ORF">CEJ42_14800</name>
</gene>
<dbReference type="AlphaFoldDB" id="A0A246WR13"/>
<feature type="chain" id="PRO_5011313457" evidence="1">
    <location>
        <begin position="22"/>
        <end position="96"/>
    </location>
</feature>
<evidence type="ECO:0000313" key="2">
    <source>
        <dbReference type="EMBL" id="OWY28498.1"/>
    </source>
</evidence>
<organism evidence="2 3">
    <name type="scientific">Herbaspirillum robiniae</name>
    <dbReference type="NCBI Taxonomy" id="2014887"/>
    <lineage>
        <taxon>Bacteria</taxon>
        <taxon>Pseudomonadati</taxon>
        <taxon>Pseudomonadota</taxon>
        <taxon>Betaproteobacteria</taxon>
        <taxon>Burkholderiales</taxon>
        <taxon>Oxalobacteraceae</taxon>
        <taxon>Herbaspirillum</taxon>
    </lineage>
</organism>
<dbReference type="InterPro" id="IPR025421">
    <property type="entry name" value="DUF4148"/>
</dbReference>
<evidence type="ECO:0000313" key="3">
    <source>
        <dbReference type="Proteomes" id="UP000197596"/>
    </source>
</evidence>
<comment type="caution">
    <text evidence="2">The sequence shown here is derived from an EMBL/GenBank/DDBJ whole genome shotgun (WGS) entry which is preliminary data.</text>
</comment>
<dbReference type="RefSeq" id="WP_050470719.1">
    <property type="nucleotide sequence ID" value="NZ_NJGU01000007.1"/>
</dbReference>
<protein>
    <submittedName>
        <fullName evidence="2">DUF4148 domain-containing protein</fullName>
    </submittedName>
</protein>
<evidence type="ECO:0000256" key="1">
    <source>
        <dbReference type="SAM" id="SignalP"/>
    </source>
</evidence>
<sequence length="96" mass="10169">MKATQILFGAMVTVLSVSAFAQSTVKTEAERDQANLSARNNYPVIKFESTKTRADVVAELEAARLGKPVQAAAEKPNVAGSPAQSKAFDLPLYNGA</sequence>
<feature type="signal peptide" evidence="1">
    <location>
        <begin position="1"/>
        <end position="21"/>
    </location>
</feature>
<dbReference type="Proteomes" id="UP000197596">
    <property type="component" value="Unassembled WGS sequence"/>
</dbReference>
<dbReference type="EMBL" id="NJGU01000007">
    <property type="protein sequence ID" value="OWY28498.1"/>
    <property type="molecule type" value="Genomic_DNA"/>
</dbReference>
<dbReference type="Pfam" id="PF13663">
    <property type="entry name" value="DUF4148"/>
    <property type="match status" value="1"/>
</dbReference>